<feature type="transmembrane region" description="Helical" evidence="1">
    <location>
        <begin position="100"/>
        <end position="121"/>
    </location>
</feature>
<dbReference type="GO" id="GO:0005886">
    <property type="term" value="C:plasma membrane"/>
    <property type="evidence" value="ECO:0007669"/>
    <property type="project" value="TreeGrafter"/>
</dbReference>
<keyword evidence="1" id="KW-1133">Transmembrane helix</keyword>
<accession>A0A222GC01</accession>
<name>A0A222GC01_9GAMM</name>
<proteinExistence type="predicted"/>
<dbReference type="Proteomes" id="UP000202259">
    <property type="component" value="Chromosome"/>
</dbReference>
<feature type="transmembrane region" description="Helical" evidence="1">
    <location>
        <begin position="77"/>
        <end position="95"/>
    </location>
</feature>
<feature type="transmembrane region" description="Helical" evidence="1">
    <location>
        <begin position="133"/>
        <end position="152"/>
    </location>
</feature>
<dbReference type="EMBL" id="CP020465">
    <property type="protein sequence ID" value="ASP49409.1"/>
    <property type="molecule type" value="Genomic_DNA"/>
</dbReference>
<dbReference type="InterPro" id="IPR006750">
    <property type="entry name" value="YdcZ"/>
</dbReference>
<dbReference type="AlphaFoldDB" id="A0A222GC01"/>
<evidence type="ECO:0000313" key="2">
    <source>
        <dbReference type="EMBL" id="ASP49409.1"/>
    </source>
</evidence>
<gene>
    <name evidence="2" type="ORF">B5D82_17515</name>
</gene>
<dbReference type="Pfam" id="PF04657">
    <property type="entry name" value="DMT_YdcZ"/>
    <property type="match status" value="1"/>
</dbReference>
<sequence length="155" mass="16430">MSLNLGNDLMNMIAILMGVLAGACIGIQGGINSQLTKHWAKNSVLASAISFLVGALILWALSFILQVSIPELSDKLAWWHWTGGILGAYFVYSLVYLSPILGASMVVALILSGQILAAVVLDHFGLAGYPVRSITEVRLIGIALLGVGVLIIRKS</sequence>
<feature type="transmembrane region" description="Helical" evidence="1">
    <location>
        <begin position="43"/>
        <end position="65"/>
    </location>
</feature>
<organism evidence="2 3">
    <name type="scientific">Cognaticolwellia beringensis</name>
    <dbReference type="NCBI Taxonomy" id="1967665"/>
    <lineage>
        <taxon>Bacteria</taxon>
        <taxon>Pseudomonadati</taxon>
        <taxon>Pseudomonadota</taxon>
        <taxon>Gammaproteobacteria</taxon>
        <taxon>Alteromonadales</taxon>
        <taxon>Colwelliaceae</taxon>
        <taxon>Cognaticolwellia</taxon>
    </lineage>
</organism>
<keyword evidence="1" id="KW-0472">Membrane</keyword>
<keyword evidence="3" id="KW-1185">Reference proteome</keyword>
<reference evidence="2 3" key="1">
    <citation type="submission" date="2017-08" db="EMBL/GenBank/DDBJ databases">
        <title>Complete genome of Colwellia sp. NB097-1, a psychrophile bacterium ioslated from Bering Sea.</title>
        <authorList>
            <person name="Chen X."/>
        </authorList>
    </citation>
    <scope>NUCLEOTIDE SEQUENCE [LARGE SCALE GENOMIC DNA]</scope>
    <source>
        <strain evidence="2 3">NB097-1</strain>
    </source>
</reference>
<dbReference type="PANTHER" id="PTHR34821:SF2">
    <property type="entry name" value="INNER MEMBRANE PROTEIN YDCZ"/>
    <property type="match status" value="1"/>
</dbReference>
<evidence type="ECO:0008006" key="4">
    <source>
        <dbReference type="Google" id="ProtNLM"/>
    </source>
</evidence>
<keyword evidence="1" id="KW-0812">Transmembrane</keyword>
<dbReference type="KEGG" id="cber:B5D82_17515"/>
<evidence type="ECO:0000313" key="3">
    <source>
        <dbReference type="Proteomes" id="UP000202259"/>
    </source>
</evidence>
<evidence type="ECO:0000256" key="1">
    <source>
        <dbReference type="SAM" id="Phobius"/>
    </source>
</evidence>
<feature type="transmembrane region" description="Helical" evidence="1">
    <location>
        <begin position="12"/>
        <end position="31"/>
    </location>
</feature>
<dbReference type="PANTHER" id="PTHR34821">
    <property type="entry name" value="INNER MEMBRANE PROTEIN YDCZ"/>
    <property type="match status" value="1"/>
</dbReference>
<protein>
    <recommendedName>
        <fullName evidence="4">DMT family transporter</fullName>
    </recommendedName>
</protein>